<comment type="caution">
    <text evidence="1">The sequence shown here is derived from an EMBL/GenBank/DDBJ whole genome shotgun (WGS) entry which is preliminary data.</text>
</comment>
<protein>
    <submittedName>
        <fullName evidence="1">Uncharacterized protein</fullName>
    </submittedName>
</protein>
<evidence type="ECO:0000313" key="1">
    <source>
        <dbReference type="EMBL" id="GKV43412.1"/>
    </source>
</evidence>
<evidence type="ECO:0000313" key="2">
    <source>
        <dbReference type="Proteomes" id="UP001054252"/>
    </source>
</evidence>
<proteinExistence type="predicted"/>
<keyword evidence="2" id="KW-1185">Reference proteome</keyword>
<dbReference type="EMBL" id="BPVZ01000168">
    <property type="protein sequence ID" value="GKV43412.1"/>
    <property type="molecule type" value="Genomic_DNA"/>
</dbReference>
<gene>
    <name evidence="1" type="ORF">SLEP1_g50703</name>
</gene>
<dbReference type="AlphaFoldDB" id="A0AAV5M1T2"/>
<dbReference type="Proteomes" id="UP001054252">
    <property type="component" value="Unassembled WGS sequence"/>
</dbReference>
<reference evidence="1 2" key="1">
    <citation type="journal article" date="2021" name="Commun. Biol.">
        <title>The genome of Shorea leprosula (Dipterocarpaceae) highlights the ecological relevance of drought in aseasonal tropical rainforests.</title>
        <authorList>
            <person name="Ng K.K.S."/>
            <person name="Kobayashi M.J."/>
            <person name="Fawcett J.A."/>
            <person name="Hatakeyama M."/>
            <person name="Paape T."/>
            <person name="Ng C.H."/>
            <person name="Ang C.C."/>
            <person name="Tnah L.H."/>
            <person name="Lee C.T."/>
            <person name="Nishiyama T."/>
            <person name="Sese J."/>
            <person name="O'Brien M.J."/>
            <person name="Copetti D."/>
            <person name="Mohd Noor M.I."/>
            <person name="Ong R.C."/>
            <person name="Putra M."/>
            <person name="Sireger I.Z."/>
            <person name="Indrioko S."/>
            <person name="Kosugi Y."/>
            <person name="Izuno A."/>
            <person name="Isagi Y."/>
            <person name="Lee S.L."/>
            <person name="Shimizu K.K."/>
        </authorList>
    </citation>
    <scope>NUCLEOTIDE SEQUENCE [LARGE SCALE GENOMIC DNA]</scope>
    <source>
        <strain evidence="1">214</strain>
    </source>
</reference>
<name>A0AAV5M1T2_9ROSI</name>
<accession>A0AAV5M1T2</accession>
<sequence length="35" mass="3855">MLKTPDKNPLIFTSKYKLDLSASSFVPSASLGFCF</sequence>
<organism evidence="1 2">
    <name type="scientific">Rubroshorea leprosula</name>
    <dbReference type="NCBI Taxonomy" id="152421"/>
    <lineage>
        <taxon>Eukaryota</taxon>
        <taxon>Viridiplantae</taxon>
        <taxon>Streptophyta</taxon>
        <taxon>Embryophyta</taxon>
        <taxon>Tracheophyta</taxon>
        <taxon>Spermatophyta</taxon>
        <taxon>Magnoliopsida</taxon>
        <taxon>eudicotyledons</taxon>
        <taxon>Gunneridae</taxon>
        <taxon>Pentapetalae</taxon>
        <taxon>rosids</taxon>
        <taxon>malvids</taxon>
        <taxon>Malvales</taxon>
        <taxon>Dipterocarpaceae</taxon>
        <taxon>Rubroshorea</taxon>
    </lineage>
</organism>